<feature type="domain" description="Luciferase-like" evidence="3">
    <location>
        <begin position="7"/>
        <end position="119"/>
    </location>
</feature>
<feature type="domain" description="Luciferase-like" evidence="3">
    <location>
        <begin position="186"/>
        <end position="346"/>
    </location>
</feature>
<dbReference type="NCBIfam" id="TIGR03558">
    <property type="entry name" value="oxido_grp_1"/>
    <property type="match status" value="1"/>
</dbReference>
<dbReference type="Gene3D" id="3.20.20.30">
    <property type="entry name" value="Luciferase-like domain"/>
    <property type="match status" value="1"/>
</dbReference>
<name>A0AAE3GBG6_9PSEU</name>
<comment type="caution">
    <text evidence="4">The sequence shown here is derived from an EMBL/GenBank/DDBJ whole genome shotgun (WGS) entry which is preliminary data.</text>
</comment>
<dbReference type="InterPro" id="IPR036661">
    <property type="entry name" value="Luciferase-like_sf"/>
</dbReference>
<dbReference type="PANTHER" id="PTHR30137">
    <property type="entry name" value="LUCIFERASE-LIKE MONOOXYGENASE"/>
    <property type="match status" value="1"/>
</dbReference>
<dbReference type="InterPro" id="IPR011251">
    <property type="entry name" value="Luciferase-like_dom"/>
</dbReference>
<proteinExistence type="predicted"/>
<reference evidence="4" key="1">
    <citation type="submission" date="2022-06" db="EMBL/GenBank/DDBJ databases">
        <title>Genomic Encyclopedia of Archaeal and Bacterial Type Strains, Phase II (KMG-II): from individual species to whole genera.</title>
        <authorList>
            <person name="Goeker M."/>
        </authorList>
    </citation>
    <scope>NUCLEOTIDE SEQUENCE</scope>
    <source>
        <strain evidence="4">DSM 43935</strain>
    </source>
</reference>
<protein>
    <submittedName>
        <fullName evidence="4">Luciferase family oxidoreductase, group 1</fullName>
    </submittedName>
</protein>
<dbReference type="PANTHER" id="PTHR30137:SF6">
    <property type="entry name" value="LUCIFERASE-LIKE MONOOXYGENASE"/>
    <property type="match status" value="1"/>
</dbReference>
<dbReference type="Pfam" id="PF00296">
    <property type="entry name" value="Bac_luciferase"/>
    <property type="match status" value="2"/>
</dbReference>
<evidence type="ECO:0000313" key="4">
    <source>
        <dbReference type="EMBL" id="MCP2164319.1"/>
    </source>
</evidence>
<evidence type="ECO:0000256" key="1">
    <source>
        <dbReference type="ARBA" id="ARBA00007789"/>
    </source>
</evidence>
<accession>A0AAE3GBG6</accession>
<gene>
    <name evidence="4" type="ORF">LX83_001159</name>
</gene>
<evidence type="ECO:0000256" key="2">
    <source>
        <dbReference type="SAM" id="MobiDB-lite"/>
    </source>
</evidence>
<dbReference type="SUPFAM" id="SSF51679">
    <property type="entry name" value="Bacterial luciferase-like"/>
    <property type="match status" value="1"/>
</dbReference>
<feature type="region of interest" description="Disordered" evidence="2">
    <location>
        <begin position="118"/>
        <end position="141"/>
    </location>
</feature>
<evidence type="ECO:0000259" key="3">
    <source>
        <dbReference type="Pfam" id="PF00296"/>
    </source>
</evidence>
<keyword evidence="5" id="KW-1185">Reference proteome</keyword>
<comment type="similarity">
    <text evidence="1">To bacterial alkanal monooxygenase alpha and beta chains.</text>
</comment>
<dbReference type="GO" id="GO:0005829">
    <property type="term" value="C:cytosol"/>
    <property type="evidence" value="ECO:0007669"/>
    <property type="project" value="TreeGrafter"/>
</dbReference>
<organism evidence="4 5">
    <name type="scientific">Goodfellowiella coeruleoviolacea</name>
    <dbReference type="NCBI Taxonomy" id="334858"/>
    <lineage>
        <taxon>Bacteria</taxon>
        <taxon>Bacillati</taxon>
        <taxon>Actinomycetota</taxon>
        <taxon>Actinomycetes</taxon>
        <taxon>Pseudonocardiales</taxon>
        <taxon>Pseudonocardiaceae</taxon>
        <taxon>Goodfellowiella</taxon>
    </lineage>
</organism>
<sequence>MPPVPLSVLDLIPIAAGSTARQALRNTIDLAQHAERAGYQRYWFAEHHLNPGVAGSSPAVEIALVAAATNTIRLGSAGVQLAHRTALSTVEEFGLIDALHPGRLDLGLGRSGPQLVKERAQHPPTPAQDAPRTAPNGLPLPKPKRLDAAAVLAAPRLAATFALLQQPGAQPPDYGQQVDDILALLNGSHRAEDGVDVHAVPGEGADVQVWILGSSGGQSATIAGSRGLRFAANYHVSPATVLDAVDAYRAAFTPSAVLDRPHVAVSADVVVAEDDRTARRLAAGYPAWVRSIRRLEGAIPFPSPEQAAELTWTEEDRELVADRVATQFVGSPATVAARLRQLQEATGADELVITTITHDHQDRVRSYQLLAEEWYRN</sequence>
<evidence type="ECO:0000313" key="5">
    <source>
        <dbReference type="Proteomes" id="UP001206128"/>
    </source>
</evidence>
<dbReference type="RefSeq" id="WP_253767805.1">
    <property type="nucleotide sequence ID" value="NZ_JAMTCK010000002.1"/>
</dbReference>
<dbReference type="InterPro" id="IPR019949">
    <property type="entry name" value="CmoO-like"/>
</dbReference>
<dbReference type="GO" id="GO:0016705">
    <property type="term" value="F:oxidoreductase activity, acting on paired donors, with incorporation or reduction of molecular oxygen"/>
    <property type="evidence" value="ECO:0007669"/>
    <property type="project" value="InterPro"/>
</dbReference>
<dbReference type="AlphaFoldDB" id="A0AAE3GBG6"/>
<dbReference type="Proteomes" id="UP001206128">
    <property type="component" value="Unassembled WGS sequence"/>
</dbReference>
<dbReference type="InterPro" id="IPR050766">
    <property type="entry name" value="Bact_Lucif_Oxidored"/>
</dbReference>
<dbReference type="EMBL" id="JAMTCK010000002">
    <property type="protein sequence ID" value="MCP2164319.1"/>
    <property type="molecule type" value="Genomic_DNA"/>
</dbReference>